<gene>
    <name evidence="1" type="ORF">SLEP1_g25712</name>
</gene>
<proteinExistence type="predicted"/>
<sequence>MLLMLGGQVSVTSYYCAVTIEDDVVIIAFRLSKDRRRSLVEAILPKVKRKTSMIDLL</sequence>
<comment type="caution">
    <text evidence="1">The sequence shown here is derived from an EMBL/GenBank/DDBJ whole genome shotgun (WGS) entry which is preliminary data.</text>
</comment>
<dbReference type="Proteomes" id="UP001054252">
    <property type="component" value="Unassembled WGS sequence"/>
</dbReference>
<evidence type="ECO:0000313" key="2">
    <source>
        <dbReference type="Proteomes" id="UP001054252"/>
    </source>
</evidence>
<dbReference type="EMBL" id="BPVZ01000042">
    <property type="protein sequence ID" value="GKV14909.1"/>
    <property type="molecule type" value="Genomic_DNA"/>
</dbReference>
<protein>
    <submittedName>
        <fullName evidence="1">Uncharacterized protein</fullName>
    </submittedName>
</protein>
<keyword evidence="2" id="KW-1185">Reference proteome</keyword>
<reference evidence="1 2" key="1">
    <citation type="journal article" date="2021" name="Commun. Biol.">
        <title>The genome of Shorea leprosula (Dipterocarpaceae) highlights the ecological relevance of drought in aseasonal tropical rainforests.</title>
        <authorList>
            <person name="Ng K.K.S."/>
            <person name="Kobayashi M.J."/>
            <person name="Fawcett J.A."/>
            <person name="Hatakeyama M."/>
            <person name="Paape T."/>
            <person name="Ng C.H."/>
            <person name="Ang C.C."/>
            <person name="Tnah L.H."/>
            <person name="Lee C.T."/>
            <person name="Nishiyama T."/>
            <person name="Sese J."/>
            <person name="O'Brien M.J."/>
            <person name="Copetti D."/>
            <person name="Mohd Noor M.I."/>
            <person name="Ong R.C."/>
            <person name="Putra M."/>
            <person name="Sireger I.Z."/>
            <person name="Indrioko S."/>
            <person name="Kosugi Y."/>
            <person name="Izuno A."/>
            <person name="Isagi Y."/>
            <person name="Lee S.L."/>
            <person name="Shimizu K.K."/>
        </authorList>
    </citation>
    <scope>NUCLEOTIDE SEQUENCE [LARGE SCALE GENOMIC DNA]</scope>
    <source>
        <strain evidence="1">214</strain>
    </source>
</reference>
<organism evidence="1 2">
    <name type="scientific">Rubroshorea leprosula</name>
    <dbReference type="NCBI Taxonomy" id="152421"/>
    <lineage>
        <taxon>Eukaryota</taxon>
        <taxon>Viridiplantae</taxon>
        <taxon>Streptophyta</taxon>
        <taxon>Embryophyta</taxon>
        <taxon>Tracheophyta</taxon>
        <taxon>Spermatophyta</taxon>
        <taxon>Magnoliopsida</taxon>
        <taxon>eudicotyledons</taxon>
        <taxon>Gunneridae</taxon>
        <taxon>Pentapetalae</taxon>
        <taxon>rosids</taxon>
        <taxon>malvids</taxon>
        <taxon>Malvales</taxon>
        <taxon>Dipterocarpaceae</taxon>
        <taxon>Rubroshorea</taxon>
    </lineage>
</organism>
<accession>A0AAV5JU84</accession>
<evidence type="ECO:0000313" key="1">
    <source>
        <dbReference type="EMBL" id="GKV14909.1"/>
    </source>
</evidence>
<name>A0AAV5JU84_9ROSI</name>
<dbReference type="AlphaFoldDB" id="A0AAV5JU84"/>